<dbReference type="Proteomes" id="UP001596223">
    <property type="component" value="Unassembled WGS sequence"/>
</dbReference>
<dbReference type="Gene3D" id="1.10.10.2840">
    <property type="entry name" value="PucR C-terminal helix-turn-helix domain"/>
    <property type="match status" value="1"/>
</dbReference>
<organism evidence="3 4">
    <name type="scientific">Nocardia lasii</name>
    <dbReference type="NCBI Taxonomy" id="1616107"/>
    <lineage>
        <taxon>Bacteria</taxon>
        <taxon>Bacillati</taxon>
        <taxon>Actinomycetota</taxon>
        <taxon>Actinomycetes</taxon>
        <taxon>Mycobacteriales</taxon>
        <taxon>Nocardiaceae</taxon>
        <taxon>Nocardia</taxon>
    </lineage>
</organism>
<evidence type="ECO:0000313" key="4">
    <source>
        <dbReference type="Proteomes" id="UP001596223"/>
    </source>
</evidence>
<dbReference type="InterPro" id="IPR051448">
    <property type="entry name" value="CdaR-like_regulators"/>
</dbReference>
<feature type="region of interest" description="Disordered" evidence="1">
    <location>
        <begin position="366"/>
        <end position="388"/>
    </location>
</feature>
<proteinExistence type="predicted"/>
<keyword evidence="4" id="KW-1185">Reference proteome</keyword>
<name>A0ABW1JN58_9NOCA</name>
<sequence>MIAPPQTGSPDAPNVTAVHRILSQLLATLPCSPISARQLETVAAHCLGLLRADRPIGGGLDAVERIAGRWAAGGVSHDIAQHLVHAIFRAHVAEVEGGLGRAETQRLVEVVHAVTGAVSAGFAEFAAYHGEHAASVEVARALLVEHGSLTRVRHRHGVALSAEFLVLAVLDRCDGLGPITPVELHQRIGRRFAGQVVPAVIGRHGGTVLVPDTDILDEIATAVRDSTLSVVSLVAAGPAIALAAQQAHELLEVVQTVYGAPGLYPFAEFALEHQLTRPGPGRDRLADLIAPVARDDDLLTTLRTHLRASLRRRTTSRLLYVHPNTVDHRLRRIAELTGLDITDSATIWHLHAALIVHDFLHPDESVPGWRPARTTPRRRSAPVSTRWP</sequence>
<dbReference type="PANTHER" id="PTHR33744">
    <property type="entry name" value="CARBOHYDRATE DIACID REGULATOR"/>
    <property type="match status" value="1"/>
</dbReference>
<dbReference type="RefSeq" id="WP_378600348.1">
    <property type="nucleotide sequence ID" value="NZ_JBHSQN010000002.1"/>
</dbReference>
<accession>A0ABW1JN58</accession>
<evidence type="ECO:0000313" key="3">
    <source>
        <dbReference type="EMBL" id="MFC6010435.1"/>
    </source>
</evidence>
<dbReference type="InterPro" id="IPR042070">
    <property type="entry name" value="PucR_C-HTH_sf"/>
</dbReference>
<evidence type="ECO:0000259" key="2">
    <source>
        <dbReference type="Pfam" id="PF13556"/>
    </source>
</evidence>
<dbReference type="PANTHER" id="PTHR33744:SF7">
    <property type="entry name" value="PUCR FAMILY TRANSCRIPTIONAL REGULATOR"/>
    <property type="match status" value="1"/>
</dbReference>
<dbReference type="InterPro" id="IPR025736">
    <property type="entry name" value="PucR_C-HTH_dom"/>
</dbReference>
<gene>
    <name evidence="3" type="ORF">ACFP3H_05180</name>
</gene>
<evidence type="ECO:0000256" key="1">
    <source>
        <dbReference type="SAM" id="MobiDB-lite"/>
    </source>
</evidence>
<protein>
    <submittedName>
        <fullName evidence="3">PucR family transcriptional regulator</fullName>
    </submittedName>
</protein>
<comment type="caution">
    <text evidence="3">The sequence shown here is derived from an EMBL/GenBank/DDBJ whole genome shotgun (WGS) entry which is preliminary data.</text>
</comment>
<feature type="domain" description="PucR C-terminal helix-turn-helix" evidence="2">
    <location>
        <begin position="298"/>
        <end position="355"/>
    </location>
</feature>
<reference evidence="4" key="1">
    <citation type="journal article" date="2019" name="Int. J. Syst. Evol. Microbiol.">
        <title>The Global Catalogue of Microorganisms (GCM) 10K type strain sequencing project: providing services to taxonomists for standard genome sequencing and annotation.</title>
        <authorList>
            <consortium name="The Broad Institute Genomics Platform"/>
            <consortium name="The Broad Institute Genome Sequencing Center for Infectious Disease"/>
            <person name="Wu L."/>
            <person name="Ma J."/>
        </authorList>
    </citation>
    <scope>NUCLEOTIDE SEQUENCE [LARGE SCALE GENOMIC DNA]</scope>
    <source>
        <strain evidence="4">CCUG 36956</strain>
    </source>
</reference>
<dbReference type="EMBL" id="JBHSQN010000002">
    <property type="protein sequence ID" value="MFC6010435.1"/>
    <property type="molecule type" value="Genomic_DNA"/>
</dbReference>
<dbReference type="Pfam" id="PF13556">
    <property type="entry name" value="HTH_30"/>
    <property type="match status" value="1"/>
</dbReference>